<sequence length="656" mass="70423">MRDANLMTFMKRNLWVIAVLSVSCITSGPVLSQSNEDILLSVLASDASVADKCNACRELQAVGTEKAIPALAELLTEPSVSHTARMALEVMPYPQASAALREAVSKTSGLTKSGIIASLGERRDAEAVTLFAESMKDDGPHVRVATAIALGKIGTTEAAELLAAGHAKSKVDNTTDISQALVICADRLFAAGNRAKALAIYTKLSQPNQPQAVRIGALRGRLQSANSGLAMAIEQAMVDDDLLVRQAAASQLPSLSIQAFRDFANKMQTNWSRLPAEGQVAMMAAIRTRQDKSLASIALQAASDKDLAVQVAAIRALGIVGDASALPLLIQSAIQDDEVGKAARHSLELISDPKLDQQIASILRAEDVAERRATWIEVVEARRPLGAVSLLLQEASGSHPRVRRRAMAALANLAGPNDIAAMTSAVLHAEKGSERDSAEKAVMLVCQQINESDRRADLIIQVLQSSSPKDQVALLPMLGRVGGSKAKQEIEAALRSRESARYDSAVRAICNWPDASVAEQLLALSENAESSAHRLSALRAFIRVIALPSDLPNTQKLNLLEQAMGRSVRDEERNLVLQRVSAVRTVEALRFLLPYLDQPSLAQTAGASITELGRHKDLRNPNQVEFIPALEKVLKTNQNQGTLENARRYIQAAHEG</sequence>
<dbReference type="PROSITE" id="PS51257">
    <property type="entry name" value="PROKAR_LIPOPROTEIN"/>
    <property type="match status" value="1"/>
</dbReference>
<evidence type="ECO:0000313" key="2">
    <source>
        <dbReference type="Proteomes" id="UP000315010"/>
    </source>
</evidence>
<dbReference type="SMART" id="SM00567">
    <property type="entry name" value="EZ_HEAT"/>
    <property type="match status" value="4"/>
</dbReference>
<accession>A0A5C5YVC9</accession>
<dbReference type="GO" id="GO:0016491">
    <property type="term" value="F:oxidoreductase activity"/>
    <property type="evidence" value="ECO:0007669"/>
    <property type="project" value="TreeGrafter"/>
</dbReference>
<dbReference type="InterPro" id="IPR011989">
    <property type="entry name" value="ARM-like"/>
</dbReference>
<dbReference type="PANTHER" id="PTHR12697">
    <property type="entry name" value="PBS LYASE HEAT-LIKE PROTEIN"/>
    <property type="match status" value="1"/>
</dbReference>
<evidence type="ECO:0000313" key="1">
    <source>
        <dbReference type="EMBL" id="TWT78771.1"/>
    </source>
</evidence>
<dbReference type="Proteomes" id="UP000315010">
    <property type="component" value="Unassembled WGS sequence"/>
</dbReference>
<dbReference type="Pfam" id="PF13646">
    <property type="entry name" value="HEAT_2"/>
    <property type="match status" value="2"/>
</dbReference>
<dbReference type="RefSeq" id="WP_419193768.1">
    <property type="nucleotide sequence ID" value="NZ_SJPJ01000001.1"/>
</dbReference>
<name>A0A5C5YVC9_9BACT</name>
<dbReference type="EMBL" id="SJPJ01000001">
    <property type="protein sequence ID" value="TWT78771.1"/>
    <property type="molecule type" value="Genomic_DNA"/>
</dbReference>
<protein>
    <recommendedName>
        <fullName evidence="3">HEAT repeat protein</fullName>
    </recommendedName>
</protein>
<reference evidence="1 2" key="1">
    <citation type="submission" date="2019-02" db="EMBL/GenBank/DDBJ databases">
        <title>Deep-cultivation of Planctomycetes and their phenomic and genomic characterization uncovers novel biology.</title>
        <authorList>
            <person name="Wiegand S."/>
            <person name="Jogler M."/>
            <person name="Boedeker C."/>
            <person name="Pinto D."/>
            <person name="Vollmers J."/>
            <person name="Rivas-Marin E."/>
            <person name="Kohn T."/>
            <person name="Peeters S.H."/>
            <person name="Heuer A."/>
            <person name="Rast P."/>
            <person name="Oberbeckmann S."/>
            <person name="Bunk B."/>
            <person name="Jeske O."/>
            <person name="Meyerdierks A."/>
            <person name="Storesund J.E."/>
            <person name="Kallscheuer N."/>
            <person name="Luecker S."/>
            <person name="Lage O.M."/>
            <person name="Pohl T."/>
            <person name="Merkel B.J."/>
            <person name="Hornburger P."/>
            <person name="Mueller R.-W."/>
            <person name="Bruemmer F."/>
            <person name="Labrenz M."/>
            <person name="Spormann A.M."/>
            <person name="Op Den Camp H."/>
            <person name="Overmann J."/>
            <person name="Amann R."/>
            <person name="Jetten M.S.M."/>
            <person name="Mascher T."/>
            <person name="Medema M.H."/>
            <person name="Devos D.P."/>
            <person name="Kaster A.-K."/>
            <person name="Ovreas L."/>
            <person name="Rohde M."/>
            <person name="Galperin M.Y."/>
            <person name="Jogler C."/>
        </authorList>
    </citation>
    <scope>NUCLEOTIDE SEQUENCE [LARGE SCALE GENOMIC DNA]</scope>
    <source>
        <strain evidence="1 2">CA13</strain>
    </source>
</reference>
<dbReference type="AlphaFoldDB" id="A0A5C5YVC9"/>
<proteinExistence type="predicted"/>
<evidence type="ECO:0008006" key="3">
    <source>
        <dbReference type="Google" id="ProtNLM"/>
    </source>
</evidence>
<dbReference type="SUPFAM" id="SSF48371">
    <property type="entry name" value="ARM repeat"/>
    <property type="match status" value="2"/>
</dbReference>
<gene>
    <name evidence="1" type="ORF">CA13_01680</name>
</gene>
<comment type="caution">
    <text evidence="1">The sequence shown here is derived from an EMBL/GenBank/DDBJ whole genome shotgun (WGS) entry which is preliminary data.</text>
</comment>
<dbReference type="PANTHER" id="PTHR12697:SF5">
    <property type="entry name" value="DEOXYHYPUSINE HYDROXYLASE"/>
    <property type="match status" value="1"/>
</dbReference>
<organism evidence="1 2">
    <name type="scientific">Novipirellula herctigrandis</name>
    <dbReference type="NCBI Taxonomy" id="2527986"/>
    <lineage>
        <taxon>Bacteria</taxon>
        <taxon>Pseudomonadati</taxon>
        <taxon>Planctomycetota</taxon>
        <taxon>Planctomycetia</taxon>
        <taxon>Pirellulales</taxon>
        <taxon>Pirellulaceae</taxon>
        <taxon>Novipirellula</taxon>
    </lineage>
</organism>
<dbReference type="InterPro" id="IPR016024">
    <property type="entry name" value="ARM-type_fold"/>
</dbReference>
<dbReference type="Gene3D" id="1.25.10.10">
    <property type="entry name" value="Leucine-rich Repeat Variant"/>
    <property type="match status" value="3"/>
</dbReference>
<dbReference type="InterPro" id="IPR004155">
    <property type="entry name" value="PBS_lyase_HEAT"/>
</dbReference>
<keyword evidence="2" id="KW-1185">Reference proteome</keyword>